<evidence type="ECO:0000313" key="2">
    <source>
        <dbReference type="Proteomes" id="UP001201985"/>
    </source>
</evidence>
<reference evidence="1 2" key="1">
    <citation type="submission" date="2022-03" db="EMBL/GenBank/DDBJ databases">
        <title>Complete genome analysis of Roseomonas KG 17.1 : a prolific producer of plant growth promoters.</title>
        <authorList>
            <person name="Saadouli I."/>
            <person name="Najjari A."/>
            <person name="Mosbah A."/>
            <person name="Ouzari H.I."/>
        </authorList>
    </citation>
    <scope>NUCLEOTIDE SEQUENCE [LARGE SCALE GENOMIC DNA]</scope>
    <source>
        <strain evidence="1 2">KG17-1</strain>
    </source>
</reference>
<dbReference type="EMBL" id="JALBUU010000039">
    <property type="protein sequence ID" value="MCI0755585.1"/>
    <property type="molecule type" value="Genomic_DNA"/>
</dbReference>
<gene>
    <name evidence="1" type="ORF">MON41_17920</name>
</gene>
<evidence type="ECO:0000313" key="1">
    <source>
        <dbReference type="EMBL" id="MCI0755585.1"/>
    </source>
</evidence>
<feature type="non-terminal residue" evidence="1">
    <location>
        <position position="31"/>
    </location>
</feature>
<name>A0ABS9W8F8_9PROT</name>
<protein>
    <submittedName>
        <fullName evidence="1">Transposase</fullName>
    </submittedName>
</protein>
<organism evidence="1 2">
    <name type="scientific">Teichococcus vastitatis</name>
    <dbReference type="NCBI Taxonomy" id="2307076"/>
    <lineage>
        <taxon>Bacteria</taxon>
        <taxon>Pseudomonadati</taxon>
        <taxon>Pseudomonadota</taxon>
        <taxon>Alphaproteobacteria</taxon>
        <taxon>Acetobacterales</taxon>
        <taxon>Roseomonadaceae</taxon>
        <taxon>Roseomonas</taxon>
    </lineage>
</organism>
<sequence>MAKPLISDELWSVIKPLLPPERPKPKGGRPV</sequence>
<dbReference type="Proteomes" id="UP001201985">
    <property type="component" value="Unassembled WGS sequence"/>
</dbReference>
<proteinExistence type="predicted"/>
<comment type="caution">
    <text evidence="1">The sequence shown here is derived from an EMBL/GenBank/DDBJ whole genome shotgun (WGS) entry which is preliminary data.</text>
</comment>
<keyword evidence="2" id="KW-1185">Reference proteome</keyword>
<accession>A0ABS9W8F8</accession>